<organism evidence="3 4">
    <name type="scientific">Corynebacterium humireducens NBRC 106098 = DSM 45392</name>
    <dbReference type="NCBI Taxonomy" id="1223515"/>
    <lineage>
        <taxon>Bacteria</taxon>
        <taxon>Bacillati</taxon>
        <taxon>Actinomycetota</taxon>
        <taxon>Actinomycetes</taxon>
        <taxon>Mycobacteriales</taxon>
        <taxon>Corynebacteriaceae</taxon>
        <taxon>Corynebacterium</taxon>
    </lineage>
</organism>
<keyword evidence="2" id="KW-0812">Transmembrane</keyword>
<dbReference type="EMBL" id="CP005286">
    <property type="protein sequence ID" value="AJE33749.1"/>
    <property type="molecule type" value="Genomic_DNA"/>
</dbReference>
<gene>
    <name evidence="3" type="ORF">B842_09500</name>
</gene>
<dbReference type="Proteomes" id="UP000031524">
    <property type="component" value="Chromosome"/>
</dbReference>
<proteinExistence type="predicted"/>
<evidence type="ECO:0000313" key="4">
    <source>
        <dbReference type="Proteomes" id="UP000031524"/>
    </source>
</evidence>
<evidence type="ECO:0000313" key="3">
    <source>
        <dbReference type="EMBL" id="AJE33749.1"/>
    </source>
</evidence>
<evidence type="ECO:0000256" key="2">
    <source>
        <dbReference type="SAM" id="Phobius"/>
    </source>
</evidence>
<accession>A0A0B5DDA1</accession>
<keyword evidence="2" id="KW-0472">Membrane</keyword>
<protein>
    <submittedName>
        <fullName evidence="3">Uncharacterized protein</fullName>
    </submittedName>
</protein>
<dbReference type="STRING" id="1223515.B842_09500"/>
<dbReference type="OrthoDB" id="4427856at2"/>
<sequence length="901" mass="99438">MLPNVMFFGSGAISDQIRARLQDLAAMSLIRSFAWVDPRLGADRPAVRLCRPDGSLLSVVTLDEALRDLDGNILLVALDPLSRDSATEFDMSAVQRWTTAIDARVPGTNPRVRVLLPRLPLDTLVPAPEMGWSTVAIAPEDSDAPTSSVTPVNRADDPHAVAELAAATLATLTGLWRSAEHAPLLDAHGRAVSTGDEHTFRLVRAYHRTIDASEIESQVREQVFDVTGQLPLPMVEDGRQAVRMPDPAVTGGQAADALINRYRDSLLTPPRQLQTAETLRPSAWAALRKFLGEFFRASVGTPKDWKHAQGHALNAAIAKAVQNTLYGQGASVDIVCGTYRGRFNDPGLFELTSATADLKRDARSRGLNIEDPPSLPDLWNGYRRVALMLVDGTNYLGDTFDAPRDNQHNPAIVEQGWMSVPDPADRFEGYHPQLTDILGLQPADAVISPYDSHHARVYSEGLDFAVTQTSDRNVLALRDRFREWSERMSTSFAWQTGERLMQMLGQAQQNAHKWRDVHQGISSALRGYEGRDYDSENRRLTRVLRLFTALWVLLMILIGYLTLSHYQPKYRFADWMTGIDWRWALLSVFLTTVVIMGTQMFIFARARRGILDDLNQMRLLVANEEISRLNSNAAVNDVERLAQSYHQFLSWSTLLGKAIAQPLGRVDHDHGAVTIPTSGLPRTTRLGRAVLPPEELQRMVNDLRHAVFPRDWADRALNQLVDDAARELQHVDGTRIASVNELHGQAGTGSRSALDKLSSLVASGAADDRSHSDEAWAEAISSHGMASRFDQRDIAIEMYRDGDRVTVSRDAFRADLTATNGIPHFSNRSLNYEGVNAGATAVDPAIGGVLHSPADTRAAGTLTSSVSVIQYGNFTRLENLSARTTPGPQDDTTTPDWDSLI</sequence>
<reference evidence="3 4" key="1">
    <citation type="submission" date="2013-04" db="EMBL/GenBank/DDBJ databases">
        <title>Complete genome sequence of Corynebacterium humireducens DSM 45392(T), isolated from a wastewater-fed microbial fuel cell.</title>
        <authorList>
            <person name="Ruckert C."/>
            <person name="Albersmeier A."/>
            <person name="Kalinowski J."/>
        </authorList>
    </citation>
    <scope>NUCLEOTIDE SEQUENCE [LARGE SCALE GENOMIC DNA]</scope>
    <source>
        <strain evidence="4">MFC-5</strain>
    </source>
</reference>
<dbReference type="RefSeq" id="WP_052437871.1">
    <property type="nucleotide sequence ID" value="NZ_BCSU01000009.1"/>
</dbReference>
<keyword evidence="2" id="KW-1133">Transmembrane helix</keyword>
<feature type="transmembrane region" description="Helical" evidence="2">
    <location>
        <begin position="583"/>
        <end position="604"/>
    </location>
</feature>
<dbReference type="HOGENOM" id="CLU_012308_0_0_11"/>
<keyword evidence="4" id="KW-1185">Reference proteome</keyword>
<feature type="transmembrane region" description="Helical" evidence="2">
    <location>
        <begin position="543"/>
        <end position="563"/>
    </location>
</feature>
<feature type="compositionally biased region" description="Low complexity" evidence="1">
    <location>
        <begin position="884"/>
        <end position="901"/>
    </location>
</feature>
<dbReference type="AlphaFoldDB" id="A0A0B5DDA1"/>
<dbReference type="KEGG" id="chm:B842_09500"/>
<feature type="region of interest" description="Disordered" evidence="1">
    <location>
        <begin position="880"/>
        <end position="901"/>
    </location>
</feature>
<name>A0A0B5DDA1_9CORY</name>
<evidence type="ECO:0000256" key="1">
    <source>
        <dbReference type="SAM" id="MobiDB-lite"/>
    </source>
</evidence>